<evidence type="ECO:0000313" key="8">
    <source>
        <dbReference type="Proteomes" id="UP000730482"/>
    </source>
</evidence>
<evidence type="ECO:0000256" key="2">
    <source>
        <dbReference type="ARBA" id="ARBA00013365"/>
    </source>
</evidence>
<protein>
    <recommendedName>
        <fullName evidence="2">Nuclease SbcCD subunit D</fullName>
    </recommendedName>
</protein>
<comment type="similarity">
    <text evidence="1">Belongs to the SbcD family.</text>
</comment>
<evidence type="ECO:0000256" key="4">
    <source>
        <dbReference type="ARBA" id="ARBA00022801"/>
    </source>
</evidence>
<accession>A0ABS5KUY7</accession>
<dbReference type="SUPFAM" id="SSF56300">
    <property type="entry name" value="Metallo-dependent phosphatases"/>
    <property type="match status" value="1"/>
</dbReference>
<keyword evidence="8" id="KW-1185">Reference proteome</keyword>
<dbReference type="InterPro" id="IPR050535">
    <property type="entry name" value="DNA_Repair-Maintenance_Comp"/>
</dbReference>
<dbReference type="RefSeq" id="WP_212011668.1">
    <property type="nucleotide sequence ID" value="NZ_JAAFYZ010000084.1"/>
</dbReference>
<evidence type="ECO:0000313" key="7">
    <source>
        <dbReference type="EMBL" id="MBS2549877.1"/>
    </source>
</evidence>
<name>A0ABS5KUY7_9ACTN</name>
<dbReference type="Gene3D" id="3.60.21.10">
    <property type="match status" value="1"/>
</dbReference>
<dbReference type="GO" id="GO:0004527">
    <property type="term" value="F:exonuclease activity"/>
    <property type="evidence" value="ECO:0007669"/>
    <property type="project" value="UniProtKB-KW"/>
</dbReference>
<gene>
    <name evidence="7" type="ORF">KGQ19_23715</name>
</gene>
<dbReference type="InterPro" id="IPR004843">
    <property type="entry name" value="Calcineurin-like_PHP"/>
</dbReference>
<dbReference type="Proteomes" id="UP000730482">
    <property type="component" value="Unassembled WGS sequence"/>
</dbReference>
<reference evidence="7 8" key="1">
    <citation type="submission" date="2020-02" db="EMBL/GenBank/DDBJ databases">
        <title>Acidophilic actinobacteria isolated from forest soil.</title>
        <authorList>
            <person name="Golinska P."/>
        </authorList>
    </citation>
    <scope>NUCLEOTIDE SEQUENCE [LARGE SCALE GENOMIC DNA]</scope>
    <source>
        <strain evidence="7 8">NL8</strain>
    </source>
</reference>
<keyword evidence="3" id="KW-0540">Nuclease</keyword>
<dbReference type="PIRSF" id="PIRSF033093">
    <property type="entry name" value="UCP_ML1119"/>
    <property type="match status" value="1"/>
</dbReference>
<dbReference type="Pfam" id="PF00149">
    <property type="entry name" value="Metallophos"/>
    <property type="match status" value="1"/>
</dbReference>
<keyword evidence="5 7" id="KW-0269">Exonuclease</keyword>
<dbReference type="InterPro" id="IPR014577">
    <property type="entry name" value="UCP033093_metalloPase"/>
</dbReference>
<dbReference type="PANTHER" id="PTHR30337">
    <property type="entry name" value="COMPONENT OF ATP-DEPENDENT DSDNA EXONUCLEASE"/>
    <property type="match status" value="1"/>
</dbReference>
<dbReference type="PANTHER" id="PTHR30337:SF0">
    <property type="entry name" value="NUCLEASE SBCCD SUBUNIT D"/>
    <property type="match status" value="1"/>
</dbReference>
<dbReference type="InterPro" id="IPR041796">
    <property type="entry name" value="Mre11_N"/>
</dbReference>
<evidence type="ECO:0000259" key="6">
    <source>
        <dbReference type="Pfam" id="PF00149"/>
    </source>
</evidence>
<evidence type="ECO:0000256" key="1">
    <source>
        <dbReference type="ARBA" id="ARBA00010555"/>
    </source>
</evidence>
<comment type="caution">
    <text evidence="7">The sequence shown here is derived from an EMBL/GenBank/DDBJ whole genome shotgun (WGS) entry which is preliminary data.</text>
</comment>
<evidence type="ECO:0000256" key="3">
    <source>
        <dbReference type="ARBA" id="ARBA00022722"/>
    </source>
</evidence>
<keyword evidence="4" id="KW-0378">Hydrolase</keyword>
<dbReference type="EMBL" id="JAAFYZ010000084">
    <property type="protein sequence ID" value="MBS2549877.1"/>
    <property type="molecule type" value="Genomic_DNA"/>
</dbReference>
<proteinExistence type="inferred from homology"/>
<evidence type="ECO:0000256" key="5">
    <source>
        <dbReference type="ARBA" id="ARBA00022839"/>
    </source>
</evidence>
<organism evidence="7 8">
    <name type="scientific">Catenulispora pinistramenti</name>
    <dbReference type="NCBI Taxonomy" id="2705254"/>
    <lineage>
        <taxon>Bacteria</taxon>
        <taxon>Bacillati</taxon>
        <taxon>Actinomycetota</taxon>
        <taxon>Actinomycetes</taxon>
        <taxon>Catenulisporales</taxon>
        <taxon>Catenulisporaceae</taxon>
        <taxon>Catenulispora</taxon>
    </lineage>
</organism>
<dbReference type="CDD" id="cd00840">
    <property type="entry name" value="MPP_Mre11_N"/>
    <property type="match status" value="1"/>
</dbReference>
<sequence length="386" mass="41210">MRFLHTADWQLGMSRRFLDPERQGQFDAARRDVLGTLGRLAVSEGCEAVVVGGDVFETNNESARTVRQAMEKLRDLPLKVFLLPGNHDPLNAASIWDSPKFRDACPDNVLVLRDGQPVRVRPGFEVVGAPWRSKRPTSDLLGDLLTALDPAPPGVLRVAVGHGAVDAVAPQADPVALIRIAGVRAALEAGKAHYVALGDRHSTTEVTPRVWYSGAPEPTDFDEVDAGNVLIVELDEADPAAPPTVTRHRVGTWRFEPVTVEVAGAADVAALRARLAAMPDKDRTVLNFALRGTLSVAEKEALDAVREEAADLFAGSRDSSSRTDLAIRPADDDFDALGLTGFAARTLDDLRELAAGGDEAAARQASDALGLLVRLTGSGATSRRAS</sequence>
<dbReference type="InterPro" id="IPR029052">
    <property type="entry name" value="Metallo-depent_PP-like"/>
</dbReference>
<feature type="domain" description="Calcineurin-like phosphoesterase" evidence="6">
    <location>
        <begin position="1"/>
        <end position="101"/>
    </location>
</feature>